<organism evidence="2 3">
    <name type="scientific">Paenibacillus larvae subsp. pulvifaciens</name>
    <dbReference type="NCBI Taxonomy" id="1477"/>
    <lineage>
        <taxon>Bacteria</taxon>
        <taxon>Bacillati</taxon>
        <taxon>Bacillota</taxon>
        <taxon>Bacilli</taxon>
        <taxon>Bacillales</taxon>
        <taxon>Paenibacillaceae</taxon>
        <taxon>Paenibacillus</taxon>
    </lineage>
</organism>
<reference evidence="2 3" key="1">
    <citation type="submission" date="2017-03" db="EMBL/GenBank/DDBJ databases">
        <title>Paenibacillus larvae genome sequencing.</title>
        <authorList>
            <person name="Dingman D.W."/>
        </authorList>
    </citation>
    <scope>NUCLEOTIDE SEQUENCE [LARGE SCALE GENOMIC DNA]</scope>
    <source>
        <strain evidence="2 3">SAG 10367</strain>
    </source>
</reference>
<name>A0A1V0UN68_9BACL</name>
<evidence type="ECO:0000313" key="3">
    <source>
        <dbReference type="Proteomes" id="UP000192727"/>
    </source>
</evidence>
<proteinExistence type="predicted"/>
<evidence type="ECO:0000313" key="2">
    <source>
        <dbReference type="EMBL" id="ARF66546.1"/>
    </source>
</evidence>
<sequence length="68" mass="7364">MRKKEVFELITLSLLYFVVGAILWVILACAIGAIIAFVFGIDVSFGQASLVLFLFGVVCVVLGLQIKS</sequence>
<dbReference type="Proteomes" id="UP000192727">
    <property type="component" value="Chromosome"/>
</dbReference>
<evidence type="ECO:0000256" key="1">
    <source>
        <dbReference type="SAM" id="Phobius"/>
    </source>
</evidence>
<dbReference type="EMBL" id="CP020557">
    <property type="protein sequence ID" value="ARF66546.1"/>
    <property type="molecule type" value="Genomic_DNA"/>
</dbReference>
<accession>A0A1V0UN68</accession>
<keyword evidence="1" id="KW-0812">Transmembrane</keyword>
<dbReference type="RefSeq" id="WP_083037982.1">
    <property type="nucleotide sequence ID" value="NZ_CP020557.1"/>
</dbReference>
<gene>
    <name evidence="2" type="ORF">B7C51_00170</name>
</gene>
<keyword evidence="1" id="KW-0472">Membrane</keyword>
<feature type="transmembrane region" description="Helical" evidence="1">
    <location>
        <begin position="45"/>
        <end position="64"/>
    </location>
</feature>
<protein>
    <submittedName>
        <fullName evidence="2">Uncharacterized protein</fullName>
    </submittedName>
</protein>
<feature type="transmembrane region" description="Helical" evidence="1">
    <location>
        <begin position="12"/>
        <end position="39"/>
    </location>
</feature>
<dbReference type="PROSITE" id="PS51257">
    <property type="entry name" value="PROKAR_LIPOPROTEIN"/>
    <property type="match status" value="1"/>
</dbReference>
<dbReference type="AlphaFoldDB" id="A0A1V0UN68"/>
<keyword evidence="1" id="KW-1133">Transmembrane helix</keyword>